<dbReference type="PROSITE" id="PS51829">
    <property type="entry name" value="P_HOMO_B"/>
    <property type="match status" value="1"/>
</dbReference>
<dbReference type="NCBIfam" id="TIGR04183">
    <property type="entry name" value="Por_Secre_tail"/>
    <property type="match status" value="1"/>
</dbReference>
<dbReference type="SUPFAM" id="SSF55486">
    <property type="entry name" value="Metalloproteases ('zincins'), catalytic domain"/>
    <property type="match status" value="1"/>
</dbReference>
<dbReference type="Gene3D" id="3.40.390.10">
    <property type="entry name" value="Collagenase (Catalytic Domain)"/>
    <property type="match status" value="1"/>
</dbReference>
<dbReference type="AlphaFoldDB" id="A0A6I2MLY8"/>
<feature type="domain" description="P/Homo B" evidence="6">
    <location>
        <begin position="838"/>
        <end position="988"/>
    </location>
</feature>
<dbReference type="InterPro" id="IPR024079">
    <property type="entry name" value="MetalloPept_cat_dom_sf"/>
</dbReference>
<keyword evidence="1" id="KW-0645">Protease</keyword>
<dbReference type="Pfam" id="PF18962">
    <property type="entry name" value="Por_Secre_tail"/>
    <property type="match status" value="1"/>
</dbReference>
<name>A0A6I2MLY8_9FLAO</name>
<organism evidence="7 8">
    <name type="scientific">Maribacter luteus</name>
    <dbReference type="NCBI Taxonomy" id="2594478"/>
    <lineage>
        <taxon>Bacteria</taxon>
        <taxon>Pseudomonadati</taxon>
        <taxon>Bacteroidota</taxon>
        <taxon>Flavobacteriia</taxon>
        <taxon>Flavobacteriales</taxon>
        <taxon>Flavobacteriaceae</taxon>
        <taxon>Maribacter</taxon>
    </lineage>
</organism>
<dbReference type="InterPro" id="IPR026444">
    <property type="entry name" value="Secre_tail"/>
</dbReference>
<dbReference type="GO" id="GO:0004252">
    <property type="term" value="F:serine-type endopeptidase activity"/>
    <property type="evidence" value="ECO:0007669"/>
    <property type="project" value="InterPro"/>
</dbReference>
<proteinExistence type="predicted"/>
<dbReference type="Proteomes" id="UP000443153">
    <property type="component" value="Unassembled WGS sequence"/>
</dbReference>
<dbReference type="EMBL" id="WKJH01000002">
    <property type="protein sequence ID" value="MRX63649.1"/>
    <property type="molecule type" value="Genomic_DNA"/>
</dbReference>
<evidence type="ECO:0000313" key="8">
    <source>
        <dbReference type="Proteomes" id="UP000443153"/>
    </source>
</evidence>
<feature type="domain" description="Fibronectin type-III" evidence="5">
    <location>
        <begin position="752"/>
        <end position="841"/>
    </location>
</feature>
<dbReference type="Pfam" id="PF13583">
    <property type="entry name" value="Reprolysin_4"/>
    <property type="match status" value="1"/>
</dbReference>
<dbReference type="InterPro" id="IPR036116">
    <property type="entry name" value="FN3_sf"/>
</dbReference>
<comment type="caution">
    <text evidence="7">The sequence shown here is derived from an EMBL/GenBank/DDBJ whole genome shotgun (WGS) entry which is preliminary data.</text>
</comment>
<feature type="domain" description="Peptidase M12B" evidence="4">
    <location>
        <begin position="195"/>
        <end position="409"/>
    </location>
</feature>
<dbReference type="InterPro" id="IPR008979">
    <property type="entry name" value="Galactose-bd-like_sf"/>
</dbReference>
<dbReference type="Pfam" id="PF01483">
    <property type="entry name" value="P_proprotein"/>
    <property type="match status" value="1"/>
</dbReference>
<dbReference type="SUPFAM" id="SSF49265">
    <property type="entry name" value="Fibronectin type III"/>
    <property type="match status" value="1"/>
</dbReference>
<dbReference type="PROSITE" id="PS50853">
    <property type="entry name" value="FN3"/>
    <property type="match status" value="1"/>
</dbReference>
<keyword evidence="2" id="KW-0732">Signal</keyword>
<dbReference type="CDD" id="cd00063">
    <property type="entry name" value="FN3"/>
    <property type="match status" value="1"/>
</dbReference>
<dbReference type="InterPro" id="IPR003961">
    <property type="entry name" value="FN3_dom"/>
</dbReference>
<sequence length="1259" mass="136873">MVSKLRLVFSISILFLSFCGYAQRNYWKQESGSVNLKTSISNRFDVKKGRIYSFDETAFKTEINQGNTGKKSSRTVRFPNEKGEMVEYMVVETPVLSKELADKFPEIKSYSGYSLKNRDDKVRFSSSHKGIQAMFVYGDKKGNTYLQKTNEGDYLIYSREGEANVDKVFICDTKSSVIQGLPSLTAKQVDDRKLRKFRLAISASGEYTTYHGGTVADALAAINATVTRVNQVFESDLGVTLEIIPDTDKIIYTDSSTDPYGSDLNSEAQSAITDSIGSENFDVAHLFHRVESSDQNSGNAGYIGSVCADNKKASAYSAKKNPVGDTFDLDYVAHEMGHQFGANHTWSFESEGTQVQAEPGSGTTIMGYAGISGVNNVAANGDDYFHYYSIFQISEYLNTVDCAQIVDLTNNPPVIVPMGDYAIPRSTAFALTGNASDVDVDDILTYTWEQTNDGVVTQSSFGPTNVSGANFRSQKPTTDPTRYFPKLASVLAGNLTETNPDVNSSWETVSDVEREMNFALTVRDNAEGGGQVVSDLMQVSVVSSAGPFEMISQAASQTYTAGTAQNIVWDVANTDIAPVNVQTVDILLSIDGGATFTIPLAEDVPNDGDHKVVLPGTPTTTARIMVKAKDNIFFAVNAADFTIEESSVVLNFTELEYEVCQPNELVTTFEYETYAGFMDEVTFSVPNPPLGMDIVFSPETAVNDTTVTVTFSNTASVPEALYAIEIEAISDSVTKNIALELQVYDDVFPNAVPLAPADGAVDISASSFLEWEDAASYTSYEVQIATDVLFTDIIETNTVTDNTYSPLNLEYETEYFWRVKPINGCGEGEYSDPFGFTTVEYNCDSKEATDLPLEISPVETPTIISKIAFFDDIALADVNVHVELDHSYLADLVVKLISPSGTTVVLMSSSCGDLENVNATFDDDAGNFICNGDPAISGTVKPLGSLSSFNGESLYGEWILEIDDTAASDGGSLIAFSMDVCVEGAFRPDEDQDGVYDDGDDLCLGTPLGVEVDVFGCPVYRFASDNFTVTAQSEACHDSNDGAIEISTLETMDYEIAITGNGVSVNDSFSSDYTLGNLMAGTYNVCVGGTDGILDYEEYCFEVVISQPEALSVLSKVSYEEDLTVLTLQGSDDFTIELNNEIIRTSASQISLGLKKGVNVLKVYTDIPCQGVYEETIFIDAQPFIYPNPFVASTTVFLGVYMENVNIEVFTMEGRLVMAGTFTVDGMELPLDMSTLTSGVYIVKFTGDRIKGTTKIVKQ</sequence>
<gene>
    <name evidence="7" type="ORF">GJ691_05660</name>
</gene>
<evidence type="ECO:0000259" key="5">
    <source>
        <dbReference type="PROSITE" id="PS50853"/>
    </source>
</evidence>
<evidence type="ECO:0000256" key="1">
    <source>
        <dbReference type="ARBA" id="ARBA00022670"/>
    </source>
</evidence>
<keyword evidence="8" id="KW-1185">Reference proteome</keyword>
<evidence type="ECO:0000313" key="7">
    <source>
        <dbReference type="EMBL" id="MRX63649.1"/>
    </source>
</evidence>
<dbReference type="GO" id="GO:0006508">
    <property type="term" value="P:proteolysis"/>
    <property type="evidence" value="ECO:0007669"/>
    <property type="project" value="UniProtKB-KW"/>
</dbReference>
<dbReference type="RefSeq" id="WP_154364646.1">
    <property type="nucleotide sequence ID" value="NZ_WKJH01000002.1"/>
</dbReference>
<dbReference type="InterPro" id="IPR013783">
    <property type="entry name" value="Ig-like_fold"/>
</dbReference>
<evidence type="ECO:0000256" key="3">
    <source>
        <dbReference type="ARBA" id="ARBA00022801"/>
    </source>
</evidence>
<evidence type="ECO:0000256" key="2">
    <source>
        <dbReference type="ARBA" id="ARBA00022729"/>
    </source>
</evidence>
<dbReference type="GO" id="GO:0004222">
    <property type="term" value="F:metalloendopeptidase activity"/>
    <property type="evidence" value="ECO:0007669"/>
    <property type="project" value="InterPro"/>
</dbReference>
<evidence type="ECO:0000259" key="6">
    <source>
        <dbReference type="PROSITE" id="PS51829"/>
    </source>
</evidence>
<accession>A0A6I2MLY8</accession>
<dbReference type="OrthoDB" id="9792152at2"/>
<protein>
    <submittedName>
        <fullName evidence="7">T9SS type A sorting domain-containing protein</fullName>
    </submittedName>
</protein>
<reference evidence="7 8" key="1">
    <citation type="submission" date="2019-11" db="EMBL/GenBank/DDBJ databases">
        <title>Maribacter lutea sp. nov., a marine bacterium isolated from intertidal sand.</title>
        <authorList>
            <person name="Liu A."/>
        </authorList>
    </citation>
    <scope>NUCLEOTIDE SEQUENCE [LARGE SCALE GENOMIC DNA]</scope>
    <source>
        <strain evidence="7 8">RZ05</strain>
    </source>
</reference>
<evidence type="ECO:0000259" key="4">
    <source>
        <dbReference type="PROSITE" id="PS50215"/>
    </source>
</evidence>
<dbReference type="SUPFAM" id="SSF49785">
    <property type="entry name" value="Galactose-binding domain-like"/>
    <property type="match status" value="1"/>
</dbReference>
<dbReference type="InterPro" id="IPR002884">
    <property type="entry name" value="P_dom"/>
</dbReference>
<dbReference type="PROSITE" id="PS50215">
    <property type="entry name" value="ADAM_MEPRO"/>
    <property type="match status" value="1"/>
</dbReference>
<keyword evidence="3" id="KW-0378">Hydrolase</keyword>
<dbReference type="Gene3D" id="2.60.120.260">
    <property type="entry name" value="Galactose-binding domain-like"/>
    <property type="match status" value="1"/>
</dbReference>
<dbReference type="InterPro" id="IPR001590">
    <property type="entry name" value="Peptidase_M12B"/>
</dbReference>
<dbReference type="Gene3D" id="2.60.40.10">
    <property type="entry name" value="Immunoglobulins"/>
    <property type="match status" value="1"/>
</dbReference>